<evidence type="ECO:0000313" key="3">
    <source>
        <dbReference type="Proteomes" id="UP000654401"/>
    </source>
</evidence>
<accession>A0A8J6NYN6</accession>
<protein>
    <submittedName>
        <fullName evidence="2">Uncharacterized protein</fullName>
    </submittedName>
</protein>
<sequence length="94" mass="10344">MKYSNKIITTVAGTLLISGSAMASIADDHTEAGWSSENMSENYSGEQVSYSGTPLSAEELNDNGFNWSSESLSSNFQEVRYTFDDFLEESGFNF</sequence>
<dbReference type="EMBL" id="JACNFK010000019">
    <property type="protein sequence ID" value="MBC8519218.1"/>
    <property type="molecule type" value="Genomic_DNA"/>
</dbReference>
<feature type="chain" id="PRO_5035226811" evidence="1">
    <location>
        <begin position="24"/>
        <end position="94"/>
    </location>
</feature>
<reference evidence="2 3" key="1">
    <citation type="submission" date="2020-08" db="EMBL/GenBank/DDBJ databases">
        <title>Bridging the membrane lipid divide: bacteria of the FCB group superphylum have the potential to synthesize archaeal ether lipids.</title>
        <authorList>
            <person name="Villanueva L."/>
            <person name="Von Meijenfeldt F.A.B."/>
            <person name="Westbye A.B."/>
            <person name="Yadav S."/>
            <person name="Hopmans E.C."/>
            <person name="Dutilh B.E."/>
            <person name="Sinninghe Damste J.S."/>
        </authorList>
    </citation>
    <scope>NUCLEOTIDE SEQUENCE [LARGE SCALE GENOMIC DNA]</scope>
    <source>
        <strain evidence="2">NIOZ-UU100</strain>
    </source>
</reference>
<dbReference type="AlphaFoldDB" id="A0A8J6NYN6"/>
<gene>
    <name evidence="2" type="ORF">H8D24_02245</name>
</gene>
<evidence type="ECO:0000256" key="1">
    <source>
        <dbReference type="SAM" id="SignalP"/>
    </source>
</evidence>
<organism evidence="2 3">
    <name type="scientific">Candidatus Thiopontia autotrophica</name>
    <dbReference type="NCBI Taxonomy" id="2841688"/>
    <lineage>
        <taxon>Bacteria</taxon>
        <taxon>Pseudomonadati</taxon>
        <taxon>Pseudomonadota</taxon>
        <taxon>Gammaproteobacteria</taxon>
        <taxon>Candidatus Thiopontia</taxon>
    </lineage>
</organism>
<evidence type="ECO:0000313" key="2">
    <source>
        <dbReference type="EMBL" id="MBC8519218.1"/>
    </source>
</evidence>
<dbReference type="Proteomes" id="UP000654401">
    <property type="component" value="Unassembled WGS sequence"/>
</dbReference>
<keyword evidence="1" id="KW-0732">Signal</keyword>
<proteinExistence type="predicted"/>
<name>A0A8J6NYN6_9GAMM</name>
<comment type="caution">
    <text evidence="2">The sequence shown here is derived from an EMBL/GenBank/DDBJ whole genome shotgun (WGS) entry which is preliminary data.</text>
</comment>
<feature type="signal peptide" evidence="1">
    <location>
        <begin position="1"/>
        <end position="23"/>
    </location>
</feature>